<dbReference type="EMBL" id="MRWQ01000015">
    <property type="protein sequence ID" value="OKL35620.1"/>
    <property type="molecule type" value="Genomic_DNA"/>
</dbReference>
<dbReference type="RefSeq" id="WP_073712602.1">
    <property type="nucleotide sequence ID" value="NZ_MRWQ01000015.1"/>
</dbReference>
<keyword evidence="3" id="KW-0813">Transport</keyword>
<feature type="transmembrane region" description="Helical" evidence="8">
    <location>
        <begin position="183"/>
        <end position="201"/>
    </location>
</feature>
<dbReference type="InterPro" id="IPR000060">
    <property type="entry name" value="BCCT_transptr"/>
</dbReference>
<evidence type="ECO:0000256" key="2">
    <source>
        <dbReference type="ARBA" id="ARBA00005658"/>
    </source>
</evidence>
<dbReference type="OrthoDB" id="9775735at2"/>
<dbReference type="AlphaFoldDB" id="A0A1Q5P024"/>
<dbReference type="Proteomes" id="UP000186524">
    <property type="component" value="Unassembled WGS sequence"/>
</dbReference>
<feature type="transmembrane region" description="Helical" evidence="8">
    <location>
        <begin position="221"/>
        <end position="243"/>
    </location>
</feature>
<feature type="transmembrane region" description="Helical" evidence="8">
    <location>
        <begin position="255"/>
        <end position="278"/>
    </location>
</feature>
<organism evidence="9 10">
    <name type="scientific">Domibacillus mangrovi</name>
    <dbReference type="NCBI Taxonomy" id="1714354"/>
    <lineage>
        <taxon>Bacteria</taxon>
        <taxon>Bacillati</taxon>
        <taxon>Bacillota</taxon>
        <taxon>Bacilli</taxon>
        <taxon>Bacillales</taxon>
        <taxon>Bacillaceae</taxon>
        <taxon>Domibacillus</taxon>
    </lineage>
</organism>
<evidence type="ECO:0000256" key="7">
    <source>
        <dbReference type="ARBA" id="ARBA00023136"/>
    </source>
</evidence>
<dbReference type="Pfam" id="PF02028">
    <property type="entry name" value="BCCT"/>
    <property type="match status" value="1"/>
</dbReference>
<evidence type="ECO:0000313" key="10">
    <source>
        <dbReference type="Proteomes" id="UP000186524"/>
    </source>
</evidence>
<evidence type="ECO:0000256" key="5">
    <source>
        <dbReference type="ARBA" id="ARBA00022692"/>
    </source>
</evidence>
<feature type="transmembrane region" description="Helical" evidence="8">
    <location>
        <begin position="340"/>
        <end position="365"/>
    </location>
</feature>
<keyword evidence="4" id="KW-1003">Cell membrane</keyword>
<evidence type="ECO:0000256" key="4">
    <source>
        <dbReference type="ARBA" id="ARBA00022475"/>
    </source>
</evidence>
<evidence type="ECO:0000256" key="8">
    <source>
        <dbReference type="SAM" id="Phobius"/>
    </source>
</evidence>
<dbReference type="GO" id="GO:0005886">
    <property type="term" value="C:plasma membrane"/>
    <property type="evidence" value="ECO:0007669"/>
    <property type="project" value="UniProtKB-SubCell"/>
</dbReference>
<feature type="transmembrane region" description="Helical" evidence="8">
    <location>
        <begin position="133"/>
        <end position="156"/>
    </location>
</feature>
<keyword evidence="6 8" id="KW-1133">Transmembrane helix</keyword>
<dbReference type="PANTHER" id="PTHR30047:SF7">
    <property type="entry name" value="HIGH-AFFINITY CHOLINE TRANSPORT PROTEIN"/>
    <property type="match status" value="1"/>
</dbReference>
<dbReference type="GO" id="GO:0022857">
    <property type="term" value="F:transmembrane transporter activity"/>
    <property type="evidence" value="ECO:0007669"/>
    <property type="project" value="InterPro"/>
</dbReference>
<reference evidence="9 10" key="1">
    <citation type="submission" date="2016-12" db="EMBL/GenBank/DDBJ databases">
        <title>Domibacillus sp. SAOS 44 whole genome sequencing.</title>
        <authorList>
            <person name="Verma A."/>
            <person name="Krishnamurthi S."/>
        </authorList>
    </citation>
    <scope>NUCLEOTIDE SEQUENCE [LARGE SCALE GENOMIC DNA]</scope>
    <source>
        <strain evidence="9 10">SAOS 44</strain>
    </source>
</reference>
<dbReference type="PANTHER" id="PTHR30047">
    <property type="entry name" value="HIGH-AFFINITY CHOLINE TRANSPORT PROTEIN-RELATED"/>
    <property type="match status" value="1"/>
</dbReference>
<comment type="similarity">
    <text evidence="2">Belongs to the BCCT transporter (TC 2.A.15) family.</text>
</comment>
<keyword evidence="7 8" id="KW-0472">Membrane</keyword>
<dbReference type="STRING" id="1714354.BLL40_14610"/>
<feature type="transmembrane region" description="Helical" evidence="8">
    <location>
        <begin position="310"/>
        <end position="328"/>
    </location>
</feature>
<gene>
    <name evidence="9" type="ORF">BLL40_14610</name>
</gene>
<feature type="transmembrane region" description="Helical" evidence="8">
    <location>
        <begin position="7"/>
        <end position="25"/>
    </location>
</feature>
<feature type="transmembrane region" description="Helical" evidence="8">
    <location>
        <begin position="45"/>
        <end position="64"/>
    </location>
</feature>
<evidence type="ECO:0000313" key="9">
    <source>
        <dbReference type="EMBL" id="OKL35620.1"/>
    </source>
</evidence>
<feature type="transmembrane region" description="Helical" evidence="8">
    <location>
        <begin position="84"/>
        <end position="105"/>
    </location>
</feature>
<keyword evidence="10" id="KW-1185">Reference proteome</keyword>
<sequence>MKKLSPVFIISSAITLIFIIWGALVPENLSSVTSVIQTFLQGNFGWLYLTAATAFLVFLLYLAFSRYGQIRLGKDTDKPEFSTFTWLAMVFSAGMGIGLVFWGAAEPISHFHNPPFGKGESAESAALAMRYSFFHWGFHAWAIYAITGLAIAYFAFRKGASQVPSEILRPILGNKVDGGLGRAINVIFIMATVFAISGPLGMGATQISGGISYLTGIQNNFTTQVIVIGVVTVLFMLSAKTGLERGIKYLSNTNVILAIFLLVFVFFTGPTTFILNVFTSSFGDYIQNLPNMSLNQRPFEQSSWFQDWTVFYWAWWVAAAPFAGSFIARVSKGRTVREFVLGVLIVPTIFGILWFSVFGGTAISLEMFDHFGVKEIMENQGVEVALFTILKGLPLGTIISFLGILLIGTFFITTADSGTYVLAMQSTNGNLNPSNSMKFIWGILQSLTAVILLWSGGLGAIVSALIIIGFPLAIILILTMFSLLKSFKNEAEKKSFNEEKEKVS</sequence>
<feature type="transmembrane region" description="Helical" evidence="8">
    <location>
        <begin position="460"/>
        <end position="484"/>
    </location>
</feature>
<proteinExistence type="inferred from homology"/>
<comment type="subcellular location">
    <subcellularLocation>
        <location evidence="1">Cell membrane</location>
        <topology evidence="1">Multi-pass membrane protein</topology>
    </subcellularLocation>
</comment>
<protein>
    <submittedName>
        <fullName evidence="9">Glycine/betaine ABC transporter permease</fullName>
    </submittedName>
</protein>
<evidence type="ECO:0000256" key="1">
    <source>
        <dbReference type="ARBA" id="ARBA00004651"/>
    </source>
</evidence>
<dbReference type="PROSITE" id="PS01303">
    <property type="entry name" value="BCCT"/>
    <property type="match status" value="1"/>
</dbReference>
<dbReference type="InterPro" id="IPR018093">
    <property type="entry name" value="BCCT_CS"/>
</dbReference>
<feature type="transmembrane region" description="Helical" evidence="8">
    <location>
        <begin position="436"/>
        <end position="454"/>
    </location>
</feature>
<comment type="caution">
    <text evidence="9">The sequence shown here is derived from an EMBL/GenBank/DDBJ whole genome shotgun (WGS) entry which is preliminary data.</text>
</comment>
<dbReference type="NCBIfam" id="TIGR00842">
    <property type="entry name" value="bcct"/>
    <property type="match status" value="1"/>
</dbReference>
<accession>A0A1Q5P024</accession>
<feature type="transmembrane region" description="Helical" evidence="8">
    <location>
        <begin position="385"/>
        <end position="415"/>
    </location>
</feature>
<evidence type="ECO:0000256" key="3">
    <source>
        <dbReference type="ARBA" id="ARBA00022448"/>
    </source>
</evidence>
<evidence type="ECO:0000256" key="6">
    <source>
        <dbReference type="ARBA" id="ARBA00022989"/>
    </source>
</evidence>
<name>A0A1Q5P024_9BACI</name>
<keyword evidence="5 8" id="KW-0812">Transmembrane</keyword>